<evidence type="ECO:0000256" key="1">
    <source>
        <dbReference type="SAM" id="MobiDB-lite"/>
    </source>
</evidence>
<keyword evidence="3" id="KW-1185">Reference proteome</keyword>
<evidence type="ECO:0000313" key="3">
    <source>
        <dbReference type="Proteomes" id="UP000326272"/>
    </source>
</evidence>
<feature type="region of interest" description="Disordered" evidence="1">
    <location>
        <begin position="1"/>
        <end position="30"/>
    </location>
</feature>
<name>A0A5J6T4Y0_9CAUD</name>
<organism evidence="2 3">
    <name type="scientific">Gordonia phage Gibbous</name>
    <dbReference type="NCBI Taxonomy" id="2652405"/>
    <lineage>
        <taxon>Viruses</taxon>
        <taxon>Duplodnaviria</taxon>
        <taxon>Heunggongvirae</taxon>
        <taxon>Uroviricota</taxon>
        <taxon>Caudoviricetes</taxon>
        <taxon>Aziravirus</taxon>
        <taxon>Aziravirus gibbous</taxon>
    </lineage>
</organism>
<proteinExistence type="predicted"/>
<dbReference type="Proteomes" id="UP000326272">
    <property type="component" value="Segment"/>
</dbReference>
<reference evidence="2 3" key="1">
    <citation type="submission" date="2019-08" db="EMBL/GenBank/DDBJ databases">
        <authorList>
            <person name="Birge L.R."/>
            <person name="Bivans L.D."/>
            <person name="Blakestad S.M."/>
            <person name="Chesley E.K."/>
            <person name="Frank J.E."/>
            <person name="Hoagland S."/>
            <person name="Hultquist J."/>
            <person name="Lee N.R."/>
            <person name="Pena P.B."/>
            <person name="Ramsey E.P."/>
            <person name="Chia C."/>
            <person name="Gurney S.M.R."/>
            <person name="Garlena R.A."/>
            <person name="Russell D.A."/>
            <person name="Pope W.H."/>
            <person name="Jacobs-Sera D."/>
            <person name="Hatfull G.F."/>
        </authorList>
    </citation>
    <scope>NUCLEOTIDE SEQUENCE [LARGE SCALE GENOMIC DNA]</scope>
</reference>
<protein>
    <submittedName>
        <fullName evidence="2">Uncharacterized protein</fullName>
    </submittedName>
</protein>
<feature type="compositionally biased region" description="Basic and acidic residues" evidence="1">
    <location>
        <begin position="1"/>
        <end position="14"/>
    </location>
</feature>
<dbReference type="GeneID" id="80559332"/>
<dbReference type="EMBL" id="MN310549">
    <property type="protein sequence ID" value="QFG05078.1"/>
    <property type="molecule type" value="Genomic_DNA"/>
</dbReference>
<dbReference type="RefSeq" id="YP_010842471.1">
    <property type="nucleotide sequence ID" value="NC_079141.1"/>
</dbReference>
<dbReference type="KEGG" id="vg:80559332"/>
<evidence type="ECO:0000313" key="2">
    <source>
        <dbReference type="EMBL" id="QFG05078.1"/>
    </source>
</evidence>
<accession>A0A5J6T4Y0</accession>
<sequence>MAEHPARNASREDWATFLGYGEDNPTDKTRDELIAEYDAAQDNAKDTLDELDGPTIGVLAGDGAPIDNDGGGFSVLA</sequence>
<gene>
    <name evidence="2" type="primary">1</name>
    <name evidence="2" type="ORF">SEA_GIBBOUS_1</name>
</gene>